<comment type="subcellular location">
    <subcellularLocation>
        <location evidence="1">Cell membrane</location>
        <topology evidence="1">Multi-pass membrane protein</topology>
    </subcellularLocation>
</comment>
<feature type="transmembrane region" description="Helical" evidence="8">
    <location>
        <begin position="481"/>
        <end position="507"/>
    </location>
</feature>
<sequence length="1131" mass="124185">MIERIIEWSLKNRFLVACGTLLLIAMGVRAVYLTPVDAIPDLTENQVLVYADWAGRGPQEVEDQVTYPLTTGLQGLSGVKEVRATSMFGFSLSTIIFEEGVDTYFARTRVLERLNFLQSAMPQGVTPQLGPDASGLGWVYQYYLHVDPGKAENGGYDLAKLRSVQDWYVRYQLASVQGVAEVASIGGFVKQYQIELSSTKMRAANVTMMEVMTAVQNANLNVGGKVVEENGAEFVLRGIGLITSPEDLELVTVKAMEGTPIYLKDIATVQIGGDFRRGALDINGHEAVGGTVVMRTGENAKAVIERVKEKIAQIAPSLPPGITIRSFYDRSELIDNTIGTLKHALLEEIILVTLAHIIFLWHFRSILIVTLPLPISILISFLLMKEFDITSNIMSLTGIAIAIGVLVDAAIVVTENVLRHCEKAEDEKGSVLTRRETWETTLVACKQVGRPIFFAMAIIILAFVPVFALTGQEGKLFHPLAFTKTFAMIGSTLLAVTLVPVLCSLLVRGPFHSEDKNIVMKFLLRLYEPTLNWALKHRVTVVTTALLILTVSLITAFGLPRSWVKRIHDRGYERTADLVTGFGKEFMPPLNEGSLLYMPVMMPKTGLKEIQRVMSWQDKVISEVPEVASVAGKLGRFETATDPAPTEMLETTIMLKPEYIPNGKFRVKRNPDWRDGMTVEKLKAELTEKMKEVPGYVPAFLQPIENRILMLYTGIRAQVGVKIYGDNLDKIQRKAFEIEKLVNGIDGATGVSASRVQGKPYLNIKVDRQAMARYGLSAKDVLDAVEISIGGKNVSTTIEGRERFPIQIRVQRSERDDIEKLSRILVAAKPGMSAAPSAPAGGMGGMGGGGGAAAAPAMATGGGSETVPYIPLGMVAKITREIGANEIASENGLLRSYVQANVQDRDLGGFVEEIERKLKTIDLEGMTYKMTGEFENQRRFTKTMVLVFPLVLIVIFVLLYFVYHSALEAAHVMLAVPFALSGGVLLQKLLGYNFNGAVWVGYIALFGTAVQTGVVMVVYLEETVKARLAEKGAAFTYEDLVQAVKDGARLRLRPKVMTVATIVASLMPIMWSHRQGAEIMKPLATPVIGGMISSLLHILIVTPVIFLWLRGRELKKGTLHASLNTTIHEKP</sequence>
<keyword evidence="3" id="KW-0813">Transport</keyword>
<dbReference type="Gene3D" id="3.30.2090.10">
    <property type="entry name" value="Multidrug efflux transporter AcrB TolC docking domain, DN and DC subdomains"/>
    <property type="match status" value="2"/>
</dbReference>
<comment type="similarity">
    <text evidence="2">Belongs to the resistance-nodulation-cell division (RND) (TC 2.A.6) family.</text>
</comment>
<evidence type="ECO:0000256" key="6">
    <source>
        <dbReference type="ARBA" id="ARBA00022989"/>
    </source>
</evidence>
<keyword evidence="6 8" id="KW-1133">Transmembrane helix</keyword>
<evidence type="ECO:0000313" key="10">
    <source>
        <dbReference type="Proteomes" id="UP000600139"/>
    </source>
</evidence>
<feature type="transmembrane region" description="Helical" evidence="8">
    <location>
        <begin position="395"/>
        <end position="413"/>
    </location>
</feature>
<dbReference type="Gene3D" id="3.30.70.1440">
    <property type="entry name" value="Multidrug efflux transporter AcrB pore domain"/>
    <property type="match status" value="1"/>
</dbReference>
<proteinExistence type="inferred from homology"/>
<gene>
    <name evidence="9" type="ORF">JIN84_17310</name>
</gene>
<accession>A0A934R6Q7</accession>
<evidence type="ECO:0000313" key="9">
    <source>
        <dbReference type="EMBL" id="MBK1817382.1"/>
    </source>
</evidence>
<dbReference type="InterPro" id="IPR001036">
    <property type="entry name" value="Acrflvin-R"/>
</dbReference>
<dbReference type="NCBIfam" id="TIGR00914">
    <property type="entry name" value="2A0601"/>
    <property type="match status" value="1"/>
</dbReference>
<comment type="caution">
    <text evidence="9">The sequence shown here is derived from an EMBL/GenBank/DDBJ whole genome shotgun (WGS) entry which is preliminary data.</text>
</comment>
<dbReference type="Gene3D" id="3.30.70.1430">
    <property type="entry name" value="Multidrug efflux transporter AcrB pore domain"/>
    <property type="match status" value="2"/>
</dbReference>
<evidence type="ECO:0000256" key="7">
    <source>
        <dbReference type="ARBA" id="ARBA00023136"/>
    </source>
</evidence>
<dbReference type="PANTHER" id="PTHR32063">
    <property type="match status" value="1"/>
</dbReference>
<evidence type="ECO:0000256" key="3">
    <source>
        <dbReference type="ARBA" id="ARBA00022448"/>
    </source>
</evidence>
<dbReference type="GO" id="GO:0042910">
    <property type="term" value="F:xenobiotic transmembrane transporter activity"/>
    <property type="evidence" value="ECO:0007669"/>
    <property type="project" value="TreeGrafter"/>
</dbReference>
<dbReference type="PANTHER" id="PTHR32063:SF19">
    <property type="entry name" value="CATION EFFLUX SYSTEM PROTEIN CUSA"/>
    <property type="match status" value="1"/>
</dbReference>
<dbReference type="Gene3D" id="3.30.70.1320">
    <property type="entry name" value="Multidrug efflux transporter AcrB pore domain like"/>
    <property type="match status" value="1"/>
</dbReference>
<evidence type="ECO:0000256" key="1">
    <source>
        <dbReference type="ARBA" id="ARBA00004651"/>
    </source>
</evidence>
<dbReference type="GO" id="GO:0005886">
    <property type="term" value="C:plasma membrane"/>
    <property type="evidence" value="ECO:0007669"/>
    <property type="project" value="UniProtKB-SubCell"/>
</dbReference>
<dbReference type="InterPro" id="IPR004763">
    <property type="entry name" value="CusA-like"/>
</dbReference>
<feature type="transmembrane region" description="Helical" evidence="8">
    <location>
        <begin position="359"/>
        <end position="383"/>
    </location>
</feature>
<dbReference type="SUPFAM" id="SSF82693">
    <property type="entry name" value="Multidrug efflux transporter AcrB pore domain, PN1, PN2, PC1 and PC2 subdomains"/>
    <property type="match status" value="2"/>
</dbReference>
<dbReference type="EMBL" id="JAENIK010000012">
    <property type="protein sequence ID" value="MBK1817382.1"/>
    <property type="molecule type" value="Genomic_DNA"/>
</dbReference>
<dbReference type="Proteomes" id="UP000600139">
    <property type="component" value="Unassembled WGS sequence"/>
</dbReference>
<reference evidence="9" key="1">
    <citation type="submission" date="2021-01" db="EMBL/GenBank/DDBJ databases">
        <title>Modified the classification status of verrucomicrobia.</title>
        <authorList>
            <person name="Feng X."/>
        </authorList>
    </citation>
    <scope>NUCLEOTIDE SEQUENCE</scope>
    <source>
        <strain evidence="9">JCM 18052</strain>
    </source>
</reference>
<dbReference type="GO" id="GO:0008324">
    <property type="term" value="F:monoatomic cation transmembrane transporter activity"/>
    <property type="evidence" value="ECO:0007669"/>
    <property type="project" value="InterPro"/>
</dbReference>
<feature type="transmembrane region" description="Helical" evidence="8">
    <location>
        <begin position="1052"/>
        <end position="1071"/>
    </location>
</feature>
<dbReference type="SUPFAM" id="SSF82714">
    <property type="entry name" value="Multidrug efflux transporter AcrB TolC docking domain, DN and DC subdomains"/>
    <property type="match status" value="2"/>
</dbReference>
<feature type="transmembrane region" description="Helical" evidence="8">
    <location>
        <begin position="998"/>
        <end position="1020"/>
    </location>
</feature>
<dbReference type="RefSeq" id="WP_200352325.1">
    <property type="nucleotide sequence ID" value="NZ_BAABHZ010000001.1"/>
</dbReference>
<dbReference type="AlphaFoldDB" id="A0A934R6Q7"/>
<dbReference type="Gene3D" id="1.20.1640.10">
    <property type="entry name" value="Multidrug efflux transporter AcrB transmembrane domain"/>
    <property type="match status" value="2"/>
</dbReference>
<dbReference type="SUPFAM" id="SSF82866">
    <property type="entry name" value="Multidrug efflux transporter AcrB transmembrane domain"/>
    <property type="match status" value="2"/>
</dbReference>
<evidence type="ECO:0000256" key="8">
    <source>
        <dbReference type="SAM" id="Phobius"/>
    </source>
</evidence>
<evidence type="ECO:0000256" key="4">
    <source>
        <dbReference type="ARBA" id="ARBA00022475"/>
    </source>
</evidence>
<evidence type="ECO:0000256" key="5">
    <source>
        <dbReference type="ARBA" id="ARBA00022692"/>
    </source>
</evidence>
<evidence type="ECO:0000256" key="2">
    <source>
        <dbReference type="ARBA" id="ARBA00010942"/>
    </source>
</evidence>
<dbReference type="PRINTS" id="PR00702">
    <property type="entry name" value="ACRIFLAVINRP"/>
</dbReference>
<protein>
    <submittedName>
        <fullName evidence="9">Efflux RND transporter permease subunit</fullName>
    </submittedName>
</protein>
<organism evidence="9 10">
    <name type="scientific">Luteolibacter yonseiensis</name>
    <dbReference type="NCBI Taxonomy" id="1144680"/>
    <lineage>
        <taxon>Bacteria</taxon>
        <taxon>Pseudomonadati</taxon>
        <taxon>Verrucomicrobiota</taxon>
        <taxon>Verrucomicrobiia</taxon>
        <taxon>Verrucomicrobiales</taxon>
        <taxon>Verrucomicrobiaceae</taxon>
        <taxon>Luteolibacter</taxon>
    </lineage>
</organism>
<feature type="transmembrane region" description="Helical" evidence="8">
    <location>
        <begin position="539"/>
        <end position="560"/>
    </location>
</feature>
<feature type="transmembrane region" description="Helical" evidence="8">
    <location>
        <begin position="1083"/>
        <end position="1109"/>
    </location>
</feature>
<keyword evidence="5 8" id="KW-0812">Transmembrane</keyword>
<keyword evidence="4" id="KW-1003">Cell membrane</keyword>
<dbReference type="InterPro" id="IPR027463">
    <property type="entry name" value="AcrB_DN_DC_subdom"/>
</dbReference>
<feature type="transmembrane region" description="Helical" evidence="8">
    <location>
        <begin position="452"/>
        <end position="469"/>
    </location>
</feature>
<name>A0A934R6Q7_9BACT</name>
<dbReference type="Pfam" id="PF00873">
    <property type="entry name" value="ACR_tran"/>
    <property type="match status" value="2"/>
</dbReference>
<keyword evidence="7 8" id="KW-0472">Membrane</keyword>
<feature type="transmembrane region" description="Helical" evidence="8">
    <location>
        <begin position="944"/>
        <end position="963"/>
    </location>
</feature>
<keyword evidence="10" id="KW-1185">Reference proteome</keyword>